<dbReference type="Pfam" id="PF09803">
    <property type="entry name" value="Pet100"/>
    <property type="match status" value="1"/>
</dbReference>
<gene>
    <name evidence="2" type="ORF">LIPSTDRAFT_114871</name>
</gene>
<protein>
    <submittedName>
        <fullName evidence="2">Uncharacterized protein</fullName>
    </submittedName>
</protein>
<dbReference type="GO" id="GO:0005739">
    <property type="term" value="C:mitochondrion"/>
    <property type="evidence" value="ECO:0007669"/>
    <property type="project" value="InterPro"/>
</dbReference>
<accession>A0A1E3QFK1</accession>
<keyword evidence="1" id="KW-0472">Membrane</keyword>
<dbReference type="OrthoDB" id="18175at2759"/>
<reference evidence="2 3" key="1">
    <citation type="journal article" date="2016" name="Proc. Natl. Acad. Sci. U.S.A.">
        <title>Comparative genomics of biotechnologically important yeasts.</title>
        <authorList>
            <person name="Riley R."/>
            <person name="Haridas S."/>
            <person name="Wolfe K.H."/>
            <person name="Lopes M.R."/>
            <person name="Hittinger C.T."/>
            <person name="Goeker M."/>
            <person name="Salamov A.A."/>
            <person name="Wisecaver J.H."/>
            <person name="Long T.M."/>
            <person name="Calvey C.H."/>
            <person name="Aerts A.L."/>
            <person name="Barry K.W."/>
            <person name="Choi C."/>
            <person name="Clum A."/>
            <person name="Coughlan A.Y."/>
            <person name="Deshpande S."/>
            <person name="Douglass A.P."/>
            <person name="Hanson S.J."/>
            <person name="Klenk H.-P."/>
            <person name="LaButti K.M."/>
            <person name="Lapidus A."/>
            <person name="Lindquist E.A."/>
            <person name="Lipzen A.M."/>
            <person name="Meier-Kolthoff J.P."/>
            <person name="Ohm R.A."/>
            <person name="Otillar R.P."/>
            <person name="Pangilinan J.L."/>
            <person name="Peng Y."/>
            <person name="Rokas A."/>
            <person name="Rosa C.A."/>
            <person name="Scheuner C."/>
            <person name="Sibirny A.A."/>
            <person name="Slot J.C."/>
            <person name="Stielow J.B."/>
            <person name="Sun H."/>
            <person name="Kurtzman C.P."/>
            <person name="Blackwell M."/>
            <person name="Grigoriev I.V."/>
            <person name="Jeffries T.W."/>
        </authorList>
    </citation>
    <scope>NUCLEOTIDE SEQUENCE [LARGE SCALE GENOMIC DNA]</scope>
    <source>
        <strain evidence="2 3">NRRL Y-11557</strain>
    </source>
</reference>
<dbReference type="Proteomes" id="UP000094385">
    <property type="component" value="Unassembled WGS sequence"/>
</dbReference>
<dbReference type="EMBL" id="KV454289">
    <property type="protein sequence ID" value="ODQ76483.1"/>
    <property type="molecule type" value="Genomic_DNA"/>
</dbReference>
<evidence type="ECO:0000313" key="3">
    <source>
        <dbReference type="Proteomes" id="UP000094385"/>
    </source>
</evidence>
<dbReference type="AlphaFoldDB" id="A0A1E3QFK1"/>
<feature type="transmembrane region" description="Helical" evidence="1">
    <location>
        <begin position="20"/>
        <end position="38"/>
    </location>
</feature>
<proteinExistence type="predicted"/>
<keyword evidence="3" id="KW-1185">Reference proteome</keyword>
<dbReference type="GO" id="GO:0033617">
    <property type="term" value="P:mitochondrial respiratory chain complex IV assembly"/>
    <property type="evidence" value="ECO:0007669"/>
    <property type="project" value="InterPro"/>
</dbReference>
<keyword evidence="1" id="KW-1133">Transmembrane helix</keyword>
<name>A0A1E3QFK1_LIPST</name>
<sequence length="105" mass="12482">MSNFRARFNRMFAGGNLELVRFTFYLLFPIGFMYYFGIGLEEDIEKQYIAQLKREDERKNLPHTDEEWARLLVQAREAKLQNMKNQIMTQELRNRRAGTGDSPSN</sequence>
<evidence type="ECO:0000256" key="1">
    <source>
        <dbReference type="SAM" id="Phobius"/>
    </source>
</evidence>
<evidence type="ECO:0000313" key="2">
    <source>
        <dbReference type="EMBL" id="ODQ76483.1"/>
    </source>
</evidence>
<organism evidence="2 3">
    <name type="scientific">Lipomyces starkeyi NRRL Y-11557</name>
    <dbReference type="NCBI Taxonomy" id="675824"/>
    <lineage>
        <taxon>Eukaryota</taxon>
        <taxon>Fungi</taxon>
        <taxon>Dikarya</taxon>
        <taxon>Ascomycota</taxon>
        <taxon>Saccharomycotina</taxon>
        <taxon>Lipomycetes</taxon>
        <taxon>Lipomycetales</taxon>
        <taxon>Lipomycetaceae</taxon>
        <taxon>Lipomyces</taxon>
    </lineage>
</organism>
<keyword evidence="1" id="KW-0812">Transmembrane</keyword>
<dbReference type="InterPro" id="IPR018625">
    <property type="entry name" value="Pet100"/>
</dbReference>